<dbReference type="Pfam" id="PF01048">
    <property type="entry name" value="PNP_UDP_1"/>
    <property type="match status" value="2"/>
</dbReference>
<dbReference type="PROSITE" id="PS51257">
    <property type="entry name" value="PROKAR_LIPOPROTEIN"/>
    <property type="match status" value="1"/>
</dbReference>
<protein>
    <submittedName>
        <fullName evidence="2">Phosphorylase</fullName>
    </submittedName>
</protein>
<reference evidence="2" key="2">
    <citation type="submission" date="2021-04" db="EMBL/GenBank/DDBJ databases">
        <authorList>
            <person name="Podell S."/>
        </authorList>
    </citation>
    <scope>NUCLEOTIDE SEQUENCE</scope>
    <source>
        <strain evidence="2">Hildebrandi</strain>
    </source>
</reference>
<accession>A0A9K3KTW6</accession>
<dbReference type="GO" id="GO:0003824">
    <property type="term" value="F:catalytic activity"/>
    <property type="evidence" value="ECO:0007669"/>
    <property type="project" value="InterPro"/>
</dbReference>
<dbReference type="InterPro" id="IPR000845">
    <property type="entry name" value="Nucleoside_phosphorylase_d"/>
</dbReference>
<evidence type="ECO:0000313" key="2">
    <source>
        <dbReference type="EMBL" id="KAG7349095.1"/>
    </source>
</evidence>
<keyword evidence="3" id="KW-1185">Reference proteome</keyword>
<feature type="domain" description="Nucleoside phosphorylase" evidence="1">
    <location>
        <begin position="26"/>
        <end position="333"/>
    </location>
</feature>
<dbReference type="AlphaFoldDB" id="A0A9K3KTW6"/>
<dbReference type="PANTHER" id="PTHR21234">
    <property type="entry name" value="PURINE NUCLEOSIDE PHOSPHORYLASE"/>
    <property type="match status" value="1"/>
</dbReference>
<evidence type="ECO:0000313" key="3">
    <source>
        <dbReference type="Proteomes" id="UP000693970"/>
    </source>
</evidence>
<sequence>MIDISKLAFGLLIWLGCLISFINGDIGVVSFWVPEMYALLEQVRLENNTIEEYIFGARKFYVTQYRGHNVILVNTGVGISNAAATLSIMLQKFPTIDRVVGSGIAGGIDPSLRVGDVVIPQRWSMYQKQHFAKEEEDGSHEIPGWTTNMLLGNDCGAGFTSDTPTEATTCEVGSTTWNYTLIYPTASYGADPNIEGETGTIEGDRVYGWFEVDSEMYAVAQTVAVSTELANEVGDVSLDYQPLVRVGGNGVAGPTFVDNADFRNYVFETFTAVAVDMESSALASVCKQFGVPFIVFRSLSDLAGGESEGNVLSVFFGVAAANAVTTMTAFLEALPLSNAAETLPEPNDHSPGENTPGLLGVLSFYKPELDALLAIMDATEAMIFGGRKFYRGTIHGANVVATLTGVSIENAAASTALMLQLYPGVERLTGGGIAGGVDPSLQIGNVVIPDQWAMYQMQIYGKDLGNGIYEPVDFEQDIIVGKNCGGWDGVSRYLFGDAACDWEAGEASNFEFIYPKTIQTPDPNAEDSLNQISEGNTRKFWFSVDETMLEAAKKVANTVTLLNSTEDFELDYTPKVVVGGNGVSGPTFVDNVRYREYVLEEFEAQCLDMETAATAHIAFQHDVPFLFFRSLSDLAGADQDGNVMGVFFSIAATNAFTVMSAFIEELYPHLVSNETEQPEAPTAETAESSKLKPAGTLFLVAVLSATSFLI</sequence>
<dbReference type="CDD" id="cd09008">
    <property type="entry name" value="MTAN"/>
    <property type="match status" value="2"/>
</dbReference>
<dbReference type="EMBL" id="JAGRRH010000019">
    <property type="protein sequence ID" value="KAG7349095.1"/>
    <property type="molecule type" value="Genomic_DNA"/>
</dbReference>
<dbReference type="Proteomes" id="UP000693970">
    <property type="component" value="Unassembled WGS sequence"/>
</dbReference>
<comment type="caution">
    <text evidence="2">The sequence shown here is derived from an EMBL/GenBank/DDBJ whole genome shotgun (WGS) entry which is preliminary data.</text>
</comment>
<reference evidence="2" key="1">
    <citation type="journal article" date="2021" name="Sci. Rep.">
        <title>Diploid genomic architecture of Nitzschia inconspicua, an elite biomass production diatom.</title>
        <authorList>
            <person name="Oliver A."/>
            <person name="Podell S."/>
            <person name="Pinowska A."/>
            <person name="Traller J.C."/>
            <person name="Smith S.R."/>
            <person name="McClure R."/>
            <person name="Beliaev A."/>
            <person name="Bohutskyi P."/>
            <person name="Hill E.A."/>
            <person name="Rabines A."/>
            <person name="Zheng H."/>
            <person name="Allen L.Z."/>
            <person name="Kuo A."/>
            <person name="Grigoriev I.V."/>
            <person name="Allen A.E."/>
            <person name="Hazlebeck D."/>
            <person name="Allen E.E."/>
        </authorList>
    </citation>
    <scope>NUCLEOTIDE SEQUENCE</scope>
    <source>
        <strain evidence="2">Hildebrandi</strain>
    </source>
</reference>
<dbReference type="PANTHER" id="PTHR21234:SF42">
    <property type="entry name" value="PHOSPHORYLASE SUPERFAMILY PROTEIN"/>
    <property type="match status" value="1"/>
</dbReference>
<name>A0A9K3KTW6_9STRA</name>
<dbReference type="GO" id="GO:0009116">
    <property type="term" value="P:nucleoside metabolic process"/>
    <property type="evidence" value="ECO:0007669"/>
    <property type="project" value="InterPro"/>
</dbReference>
<feature type="domain" description="Nucleoside phosphorylase" evidence="1">
    <location>
        <begin position="360"/>
        <end position="664"/>
    </location>
</feature>
<proteinExistence type="predicted"/>
<gene>
    <name evidence="2" type="ORF">IV203_011692</name>
</gene>
<organism evidence="2 3">
    <name type="scientific">Nitzschia inconspicua</name>
    <dbReference type="NCBI Taxonomy" id="303405"/>
    <lineage>
        <taxon>Eukaryota</taxon>
        <taxon>Sar</taxon>
        <taxon>Stramenopiles</taxon>
        <taxon>Ochrophyta</taxon>
        <taxon>Bacillariophyta</taxon>
        <taxon>Bacillariophyceae</taxon>
        <taxon>Bacillariophycidae</taxon>
        <taxon>Bacillariales</taxon>
        <taxon>Bacillariaceae</taxon>
        <taxon>Nitzschia</taxon>
    </lineage>
</organism>
<dbReference type="OrthoDB" id="1891335at2759"/>
<evidence type="ECO:0000259" key="1">
    <source>
        <dbReference type="Pfam" id="PF01048"/>
    </source>
</evidence>